<evidence type="ECO:0000313" key="3">
    <source>
        <dbReference type="Proteomes" id="UP000231246"/>
    </source>
</evidence>
<dbReference type="SUPFAM" id="SSF143120">
    <property type="entry name" value="YefM-like"/>
    <property type="match status" value="1"/>
</dbReference>
<proteinExistence type="inferred from homology"/>
<comment type="similarity">
    <text evidence="1">Belongs to the phD/YefM antitoxin family.</text>
</comment>
<evidence type="ECO:0000313" key="2">
    <source>
        <dbReference type="EMBL" id="PIP61800.1"/>
    </source>
</evidence>
<dbReference type="Proteomes" id="UP000231246">
    <property type="component" value="Unassembled WGS sequence"/>
</dbReference>
<dbReference type="EMBL" id="PCTA01000015">
    <property type="protein sequence ID" value="PIP61800.1"/>
    <property type="molecule type" value="Genomic_DNA"/>
</dbReference>
<reference evidence="2 3" key="1">
    <citation type="submission" date="2017-09" db="EMBL/GenBank/DDBJ databases">
        <title>Depth-based differentiation of microbial function through sediment-hosted aquifers and enrichment of novel symbionts in the deep terrestrial subsurface.</title>
        <authorList>
            <person name="Probst A.J."/>
            <person name="Ladd B."/>
            <person name="Jarett J.K."/>
            <person name="Geller-Mcgrath D.E."/>
            <person name="Sieber C.M."/>
            <person name="Emerson J.B."/>
            <person name="Anantharaman K."/>
            <person name="Thomas B.C."/>
            <person name="Malmstrom R."/>
            <person name="Stieglmeier M."/>
            <person name="Klingl A."/>
            <person name="Woyke T."/>
            <person name="Ryan C.M."/>
            <person name="Banfield J.F."/>
        </authorList>
    </citation>
    <scope>NUCLEOTIDE SEQUENCE [LARGE SCALE GENOMIC DNA]</scope>
    <source>
        <strain evidence="2">CG22_combo_CG10-13_8_21_14_all_38_20</strain>
    </source>
</reference>
<evidence type="ECO:0008006" key="4">
    <source>
        <dbReference type="Google" id="ProtNLM"/>
    </source>
</evidence>
<sequence length="84" mass="9225">MYGRIISITELRRNFGELTDDFAISSPLILTKGGAPFAILSSAPEEKRKILKKSAGSWATTSLDDGNLWKSSLKKKSRAKAIKL</sequence>
<dbReference type="AlphaFoldDB" id="A0A2H0BXN9"/>
<gene>
    <name evidence="2" type="ORF">COW99_02125</name>
</gene>
<protein>
    <recommendedName>
        <fullName evidence="4">Antitoxin</fullName>
    </recommendedName>
</protein>
<evidence type="ECO:0000256" key="1">
    <source>
        <dbReference type="ARBA" id="ARBA00009981"/>
    </source>
</evidence>
<accession>A0A2H0BXN9</accession>
<comment type="caution">
    <text evidence="2">The sequence shown here is derived from an EMBL/GenBank/DDBJ whole genome shotgun (WGS) entry which is preliminary data.</text>
</comment>
<organism evidence="2 3">
    <name type="scientific">Candidatus Roizmanbacteria bacterium CG22_combo_CG10-13_8_21_14_all_38_20</name>
    <dbReference type="NCBI Taxonomy" id="1974862"/>
    <lineage>
        <taxon>Bacteria</taxon>
        <taxon>Candidatus Roizmaniibacteriota</taxon>
    </lineage>
</organism>
<dbReference type="InterPro" id="IPR036165">
    <property type="entry name" value="YefM-like_sf"/>
</dbReference>
<name>A0A2H0BXN9_9BACT</name>